<dbReference type="EMBL" id="ACFC01000004">
    <property type="protein sequence ID" value="EEE07230.1"/>
    <property type="molecule type" value="Genomic_DNA"/>
</dbReference>
<evidence type="ECO:0000313" key="2">
    <source>
        <dbReference type="Proteomes" id="UP000004535"/>
    </source>
</evidence>
<accession>B9BNR2</accession>
<evidence type="ECO:0000313" key="1">
    <source>
        <dbReference type="EMBL" id="EEE07230.1"/>
    </source>
</evidence>
<dbReference type="Proteomes" id="UP000004535">
    <property type="component" value="Unassembled WGS sequence"/>
</dbReference>
<name>B9BNR2_9BURK</name>
<comment type="caution">
    <text evidence="1">The sequence shown here is derived from an EMBL/GenBank/DDBJ whole genome shotgun (WGS) entry which is preliminary data.</text>
</comment>
<organism evidence="1 2">
    <name type="scientific">Burkholderia multivorans CGD2</name>
    <dbReference type="NCBI Taxonomy" id="513052"/>
    <lineage>
        <taxon>Bacteria</taxon>
        <taxon>Pseudomonadati</taxon>
        <taxon>Pseudomonadota</taxon>
        <taxon>Betaproteobacteria</taxon>
        <taxon>Burkholderiales</taxon>
        <taxon>Burkholderiaceae</taxon>
        <taxon>Burkholderia</taxon>
        <taxon>Burkholderia cepacia complex</taxon>
    </lineage>
</organism>
<sequence length="50" mass="5473">MRARRRPGLLTDLAEIEWQVALSGDRLTARETEVCAIVAATVVPLIPRSA</sequence>
<gene>
    <name evidence="1" type="ORF">BURMUCGD2_6332</name>
</gene>
<proteinExistence type="predicted"/>
<reference evidence="1 2" key="1">
    <citation type="journal article" date="2012" name="J. Bacteriol.">
        <title>Draft Genome Sequence Determination for Cystic Fibrosis and Chronic Granulomatous Disease Burkholderia multivorans Isolates.</title>
        <authorList>
            <person name="Varga J.J."/>
            <person name="Losada L."/>
            <person name="Zelazny A.M."/>
            <person name="Brinkac L."/>
            <person name="Harkins D."/>
            <person name="Radune D."/>
            <person name="Hostetler J."/>
            <person name="Sampaio E.P."/>
            <person name="Ronning C.M."/>
            <person name="Nierman W.C."/>
            <person name="Greenberg D.E."/>
            <person name="Holland S.M."/>
            <person name="Goldberg J.B."/>
        </authorList>
    </citation>
    <scope>NUCLEOTIDE SEQUENCE [LARGE SCALE GENOMIC DNA]</scope>
    <source>
        <strain evidence="1 2">CGD2</strain>
    </source>
</reference>
<dbReference type="AlphaFoldDB" id="B9BNR2"/>
<protein>
    <submittedName>
        <fullName evidence="1">Uncharacterized protein</fullName>
    </submittedName>
</protein>